<feature type="region of interest" description="Disordered" evidence="1">
    <location>
        <begin position="169"/>
        <end position="215"/>
    </location>
</feature>
<gene>
    <name evidence="2" type="ORF">RCOM_0815260</name>
</gene>
<dbReference type="InParanoid" id="B9RX05"/>
<feature type="compositionally biased region" description="Low complexity" evidence="1">
    <location>
        <begin position="171"/>
        <end position="189"/>
    </location>
</feature>
<protein>
    <submittedName>
        <fullName evidence="2">Uncharacterized protein</fullName>
    </submittedName>
</protein>
<evidence type="ECO:0000313" key="2">
    <source>
        <dbReference type="EMBL" id="EEF44034.1"/>
    </source>
</evidence>
<dbReference type="Proteomes" id="UP000008311">
    <property type="component" value="Unassembled WGS sequence"/>
</dbReference>
<name>B9RX05_RICCO</name>
<dbReference type="AlphaFoldDB" id="B9RX05"/>
<sequence length="431" mass="48206">MHKGPYPILEPSAGLNPAPPHFLLKRPKKGLHLLPTVFLQNLIERVDPPPHFVLATYPKVSSLRVPRRRQKNQPVCCGGALFFFTIRPGRLSLPSVACKFMSVPSRVQFPFDFSLVAVTRIRTSVSTPPNLLDEESILVNKHNPYTHLEAPLPAYPVTDLSPIQHTTVVTSTNLSQSSDSSNESASLLNTPHQGGDQVEPAEQGNAPRGSFRNVQPKRDFPIENFALQGSTITDSTKAQAIYLNLTFHFIRLLGNVSYYIVQGEDFLTGGEYIPEQGRPLYFNNLYHNRPPHIGLTRLAQLRPRIPYSPAWQSSLLASTLSYKLASLYLSLSGAISSLDRGQSRPLPSVSLNAETGIHEFGISNVMKERVGASSKYITSSRPRCIEEYLCTMFRFTDKEDRVRVGVYNVILKYDPGRYMLTMGRKQEPLCK</sequence>
<keyword evidence="3" id="KW-1185">Reference proteome</keyword>
<dbReference type="EMBL" id="EQ973826">
    <property type="protein sequence ID" value="EEF44034.1"/>
    <property type="molecule type" value="Genomic_DNA"/>
</dbReference>
<proteinExistence type="predicted"/>
<evidence type="ECO:0000313" key="3">
    <source>
        <dbReference type="Proteomes" id="UP000008311"/>
    </source>
</evidence>
<accession>B9RX05</accession>
<evidence type="ECO:0000256" key="1">
    <source>
        <dbReference type="SAM" id="MobiDB-lite"/>
    </source>
</evidence>
<reference evidence="3" key="1">
    <citation type="journal article" date="2010" name="Nat. Biotechnol.">
        <title>Draft genome sequence of the oilseed species Ricinus communis.</title>
        <authorList>
            <person name="Chan A.P."/>
            <person name="Crabtree J."/>
            <person name="Zhao Q."/>
            <person name="Lorenzi H."/>
            <person name="Orvis J."/>
            <person name="Puiu D."/>
            <person name="Melake-Berhan A."/>
            <person name="Jones K.M."/>
            <person name="Redman J."/>
            <person name="Chen G."/>
            <person name="Cahoon E.B."/>
            <person name="Gedil M."/>
            <person name="Stanke M."/>
            <person name="Haas B.J."/>
            <person name="Wortman J.R."/>
            <person name="Fraser-Liggett C.M."/>
            <person name="Ravel J."/>
            <person name="Rabinowicz P.D."/>
        </authorList>
    </citation>
    <scope>NUCLEOTIDE SEQUENCE [LARGE SCALE GENOMIC DNA]</scope>
    <source>
        <strain evidence="3">cv. Hale</strain>
    </source>
</reference>
<organism evidence="2 3">
    <name type="scientific">Ricinus communis</name>
    <name type="common">Castor bean</name>
    <dbReference type="NCBI Taxonomy" id="3988"/>
    <lineage>
        <taxon>Eukaryota</taxon>
        <taxon>Viridiplantae</taxon>
        <taxon>Streptophyta</taxon>
        <taxon>Embryophyta</taxon>
        <taxon>Tracheophyta</taxon>
        <taxon>Spermatophyta</taxon>
        <taxon>Magnoliopsida</taxon>
        <taxon>eudicotyledons</taxon>
        <taxon>Gunneridae</taxon>
        <taxon>Pentapetalae</taxon>
        <taxon>rosids</taxon>
        <taxon>fabids</taxon>
        <taxon>Malpighiales</taxon>
        <taxon>Euphorbiaceae</taxon>
        <taxon>Acalyphoideae</taxon>
        <taxon>Acalypheae</taxon>
        <taxon>Ricinus</taxon>
    </lineage>
</organism>